<reference evidence="8" key="2">
    <citation type="journal article" date="2021" name="PeerJ">
        <title>Extensive microbial diversity within the chicken gut microbiome revealed by metagenomics and culture.</title>
        <authorList>
            <person name="Gilroy R."/>
            <person name="Ravi A."/>
            <person name="Getino M."/>
            <person name="Pursley I."/>
            <person name="Horton D.L."/>
            <person name="Alikhan N.F."/>
            <person name="Baker D."/>
            <person name="Gharbi K."/>
            <person name="Hall N."/>
            <person name="Watson M."/>
            <person name="Adriaenssens E.M."/>
            <person name="Foster-Nyarko E."/>
            <person name="Jarju S."/>
            <person name="Secka A."/>
            <person name="Antonio M."/>
            <person name="Oren A."/>
            <person name="Chaudhuri R.R."/>
            <person name="La Ragione R."/>
            <person name="Hildebrand F."/>
            <person name="Pallen M.J."/>
        </authorList>
    </citation>
    <scope>NUCLEOTIDE SEQUENCE</scope>
    <source>
        <strain evidence="8">ChiGjej3B3-7149</strain>
    </source>
</reference>
<dbReference type="GO" id="GO:0008784">
    <property type="term" value="F:alanine racemase activity"/>
    <property type="evidence" value="ECO:0007669"/>
    <property type="project" value="UniProtKB-UniRule"/>
</dbReference>
<evidence type="ECO:0000256" key="4">
    <source>
        <dbReference type="HAMAP-Rule" id="MF_01201"/>
    </source>
</evidence>
<comment type="cofactor">
    <cofactor evidence="1 4 5">
        <name>pyridoxal 5'-phosphate</name>
        <dbReference type="ChEBI" id="CHEBI:597326"/>
    </cofactor>
</comment>
<dbReference type="SMART" id="SM01005">
    <property type="entry name" value="Ala_racemase_C"/>
    <property type="match status" value="1"/>
</dbReference>
<dbReference type="InterPro" id="IPR009006">
    <property type="entry name" value="Ala_racemase/Decarboxylase_C"/>
</dbReference>
<dbReference type="FunFam" id="3.20.20.10:FF:000002">
    <property type="entry name" value="Alanine racemase"/>
    <property type="match status" value="1"/>
</dbReference>
<dbReference type="GO" id="GO:0005829">
    <property type="term" value="C:cytosol"/>
    <property type="evidence" value="ECO:0007669"/>
    <property type="project" value="TreeGrafter"/>
</dbReference>
<evidence type="ECO:0000313" key="9">
    <source>
        <dbReference type="Proteomes" id="UP000824238"/>
    </source>
</evidence>
<dbReference type="Pfam" id="PF01168">
    <property type="entry name" value="Ala_racemase_N"/>
    <property type="match status" value="1"/>
</dbReference>
<evidence type="ECO:0000256" key="6">
    <source>
        <dbReference type="PIRSR" id="PIRSR600821-52"/>
    </source>
</evidence>
<comment type="pathway">
    <text evidence="4">Amino-acid biosynthesis; D-alanine biosynthesis; D-alanine from L-alanine: step 1/1.</text>
</comment>
<comment type="function">
    <text evidence="4">Catalyzes the interconversion of L-alanine and D-alanine. May also act on other amino acids.</text>
</comment>
<dbReference type="Pfam" id="PF00842">
    <property type="entry name" value="Ala_racemase_C"/>
    <property type="match status" value="1"/>
</dbReference>
<dbReference type="AlphaFoldDB" id="A0A9D1DMQ9"/>
<reference evidence="8" key="1">
    <citation type="submission" date="2020-10" db="EMBL/GenBank/DDBJ databases">
        <authorList>
            <person name="Gilroy R."/>
        </authorList>
    </citation>
    <scope>NUCLEOTIDE SEQUENCE</scope>
    <source>
        <strain evidence="8">ChiGjej3B3-7149</strain>
    </source>
</reference>
<dbReference type="GO" id="GO:0030170">
    <property type="term" value="F:pyridoxal phosphate binding"/>
    <property type="evidence" value="ECO:0007669"/>
    <property type="project" value="UniProtKB-UniRule"/>
</dbReference>
<feature type="domain" description="Alanine racemase C-terminal" evidence="7">
    <location>
        <begin position="247"/>
        <end position="371"/>
    </location>
</feature>
<gene>
    <name evidence="8" type="primary">alr</name>
    <name evidence="8" type="ORF">IAD36_08825</name>
</gene>
<dbReference type="Gene3D" id="3.20.20.10">
    <property type="entry name" value="Alanine racemase"/>
    <property type="match status" value="1"/>
</dbReference>
<dbReference type="EMBL" id="DVHH01000211">
    <property type="protein sequence ID" value="HIR55681.1"/>
    <property type="molecule type" value="Genomic_DNA"/>
</dbReference>
<feature type="active site" description="Proton acceptor; specific for L-alanine" evidence="4">
    <location>
        <position position="268"/>
    </location>
</feature>
<evidence type="ECO:0000256" key="1">
    <source>
        <dbReference type="ARBA" id="ARBA00001933"/>
    </source>
</evidence>
<dbReference type="PANTHER" id="PTHR30511">
    <property type="entry name" value="ALANINE RACEMASE"/>
    <property type="match status" value="1"/>
</dbReference>
<dbReference type="EC" id="5.1.1.1" evidence="4"/>
<feature type="modified residue" description="N6-(pyridoxal phosphate)lysine" evidence="4 5">
    <location>
        <position position="39"/>
    </location>
</feature>
<name>A0A9D1DMQ9_9FIRM</name>
<dbReference type="HAMAP" id="MF_01201">
    <property type="entry name" value="Ala_racemase"/>
    <property type="match status" value="1"/>
</dbReference>
<keyword evidence="3 4" id="KW-0413">Isomerase</keyword>
<feature type="binding site" evidence="4 6">
    <location>
        <position position="137"/>
    </location>
    <ligand>
        <name>substrate</name>
    </ligand>
</feature>
<keyword evidence="2 4" id="KW-0663">Pyridoxal phosphate</keyword>
<dbReference type="InterPro" id="IPR001608">
    <property type="entry name" value="Ala_racemase_N"/>
</dbReference>
<dbReference type="InterPro" id="IPR011079">
    <property type="entry name" value="Ala_racemase_C"/>
</dbReference>
<accession>A0A9D1DMQ9</accession>
<dbReference type="Proteomes" id="UP000824238">
    <property type="component" value="Unassembled WGS sequence"/>
</dbReference>
<comment type="similarity">
    <text evidence="4">Belongs to the alanine racemase family.</text>
</comment>
<organism evidence="8 9">
    <name type="scientific">Candidatus Scatomorpha intestinigallinarum</name>
    <dbReference type="NCBI Taxonomy" id="2840923"/>
    <lineage>
        <taxon>Bacteria</taxon>
        <taxon>Bacillati</taxon>
        <taxon>Bacillota</taxon>
        <taxon>Clostridia</taxon>
        <taxon>Eubacteriales</taxon>
        <taxon>Candidatus Scatomorpha</taxon>
    </lineage>
</organism>
<comment type="catalytic activity">
    <reaction evidence="4">
        <text>L-alanine = D-alanine</text>
        <dbReference type="Rhea" id="RHEA:20249"/>
        <dbReference type="ChEBI" id="CHEBI:57416"/>
        <dbReference type="ChEBI" id="CHEBI:57972"/>
        <dbReference type="EC" id="5.1.1.1"/>
    </reaction>
</comment>
<dbReference type="PANTHER" id="PTHR30511:SF0">
    <property type="entry name" value="ALANINE RACEMASE, CATABOLIC-RELATED"/>
    <property type="match status" value="1"/>
</dbReference>
<feature type="binding site" evidence="4 6">
    <location>
        <position position="316"/>
    </location>
    <ligand>
        <name>substrate</name>
    </ligand>
</feature>
<proteinExistence type="inferred from homology"/>
<evidence type="ECO:0000259" key="7">
    <source>
        <dbReference type="SMART" id="SM01005"/>
    </source>
</evidence>
<dbReference type="InterPro" id="IPR000821">
    <property type="entry name" value="Ala_racemase"/>
</dbReference>
<feature type="active site" description="Proton acceptor; specific for D-alanine" evidence="4">
    <location>
        <position position="39"/>
    </location>
</feature>
<evidence type="ECO:0000256" key="3">
    <source>
        <dbReference type="ARBA" id="ARBA00023235"/>
    </source>
</evidence>
<dbReference type="PRINTS" id="PR00992">
    <property type="entry name" value="ALARACEMASE"/>
</dbReference>
<evidence type="ECO:0000256" key="5">
    <source>
        <dbReference type="PIRSR" id="PIRSR600821-50"/>
    </source>
</evidence>
<dbReference type="SUPFAM" id="SSF50621">
    <property type="entry name" value="Alanine racemase C-terminal domain-like"/>
    <property type="match status" value="1"/>
</dbReference>
<dbReference type="SUPFAM" id="SSF51419">
    <property type="entry name" value="PLP-binding barrel"/>
    <property type="match status" value="1"/>
</dbReference>
<protein>
    <recommendedName>
        <fullName evidence="4">Alanine racemase</fullName>
        <ecNumber evidence="4">5.1.1.1</ecNumber>
    </recommendedName>
</protein>
<dbReference type="InterPro" id="IPR029066">
    <property type="entry name" value="PLP-binding_barrel"/>
</dbReference>
<sequence length="373" mass="40777">MRNEDKRTWAEIDLHRLEHNYREIRRALPEGCRFAGLCKANAYGHGAVTIARRLEELGADYIAVSCYEEAAELRAAGLEMPILILAPSPAFLAPDIARLGAEQAIGDIDCARGMSRALAGTGLTLRCHIKLETGMGRTGFSVSSERELDGVRELLRLPGLESAGVFTHFAVSDEPEESFTLEQFGRFTAAVDALENETGRSLGIRHCANSGAVVNFRQTCLDMVRPGLLLYGLYPGAERGGLDLKPVMRLLTRVAEVTEHRAGDTISYGRIYTCERDMRLAVIPVGYADGLHRSLSGKFDVVINGRRARQVGRICMDMCMVDVTDMPEVRAGDIVTVFGDEPDAGELADIAGTISYELLCAISPRVPRVYIGL</sequence>
<comment type="caution">
    <text evidence="8">The sequence shown here is derived from an EMBL/GenBank/DDBJ whole genome shotgun (WGS) entry which is preliminary data.</text>
</comment>
<evidence type="ECO:0000313" key="8">
    <source>
        <dbReference type="EMBL" id="HIR55681.1"/>
    </source>
</evidence>
<dbReference type="CDD" id="cd00430">
    <property type="entry name" value="PLPDE_III_AR"/>
    <property type="match status" value="1"/>
</dbReference>
<dbReference type="GO" id="GO:0030632">
    <property type="term" value="P:D-alanine biosynthetic process"/>
    <property type="evidence" value="ECO:0007669"/>
    <property type="project" value="UniProtKB-UniRule"/>
</dbReference>
<evidence type="ECO:0000256" key="2">
    <source>
        <dbReference type="ARBA" id="ARBA00022898"/>
    </source>
</evidence>
<dbReference type="Gene3D" id="2.40.37.10">
    <property type="entry name" value="Lyase, Ornithine Decarboxylase, Chain A, domain 1"/>
    <property type="match status" value="1"/>
</dbReference>
<dbReference type="NCBIfam" id="TIGR00492">
    <property type="entry name" value="alr"/>
    <property type="match status" value="1"/>
</dbReference>